<keyword evidence="1" id="KW-0695">RNA-directed DNA polymerase</keyword>
<feature type="non-terminal residue" evidence="1">
    <location>
        <position position="87"/>
    </location>
</feature>
<dbReference type="AlphaFoldDB" id="W1XJG6"/>
<dbReference type="EMBL" id="AZMM01015087">
    <property type="protein sequence ID" value="ETJ30392.1"/>
    <property type="molecule type" value="Genomic_DNA"/>
</dbReference>
<comment type="caution">
    <text evidence="1">The sequence shown here is derived from an EMBL/GenBank/DDBJ whole genome shotgun (WGS) entry which is preliminary data.</text>
</comment>
<proteinExistence type="predicted"/>
<feature type="non-terminal residue" evidence="1">
    <location>
        <position position="1"/>
    </location>
</feature>
<dbReference type="GO" id="GO:0003964">
    <property type="term" value="F:RNA-directed DNA polymerase activity"/>
    <property type="evidence" value="ECO:0007669"/>
    <property type="project" value="UniProtKB-KW"/>
</dbReference>
<keyword evidence="1" id="KW-0808">Transferase</keyword>
<organism evidence="1">
    <name type="scientific">human gut metagenome</name>
    <dbReference type="NCBI Taxonomy" id="408170"/>
    <lineage>
        <taxon>unclassified sequences</taxon>
        <taxon>metagenomes</taxon>
        <taxon>organismal metagenomes</taxon>
    </lineage>
</organism>
<evidence type="ECO:0000313" key="1">
    <source>
        <dbReference type="EMBL" id="ETJ30392.1"/>
    </source>
</evidence>
<keyword evidence="1" id="KW-0548">Nucleotidyltransferase</keyword>
<gene>
    <name evidence="1" type="ORF">Q604_UNBC15087G0001</name>
</gene>
<sequence length="87" mass="10283">KNYTEFLGFKLKVKLKSNKYVCKSKMSDKAKRKTIINLKNQIKIIQRNRNSKEVAKLNSIILGSHNYYKYATHISKDFAEIDFLVRK</sequence>
<name>W1XJG6_9ZZZZ</name>
<reference evidence="1" key="1">
    <citation type="submission" date="2013-12" db="EMBL/GenBank/DDBJ databases">
        <title>A Varibaculum cambriense genome reconstructed from a premature infant gut community with otherwise low bacterial novelty that shifts toward anaerobic metabolism during the third week of life.</title>
        <authorList>
            <person name="Brown C.T."/>
            <person name="Sharon I."/>
            <person name="Thomas B.C."/>
            <person name="Castelle C.J."/>
            <person name="Morowitz M.J."/>
            <person name="Banfield J.F."/>
        </authorList>
    </citation>
    <scope>NUCLEOTIDE SEQUENCE</scope>
</reference>
<accession>W1XJG6</accession>
<protein>
    <submittedName>
        <fullName evidence="1">RNA-directed DNA polymerase Reverse transcriptase</fullName>
    </submittedName>
</protein>